<dbReference type="EMBL" id="LT841305">
    <property type="protein sequence ID" value="SMH67346.1"/>
    <property type="molecule type" value="Genomic_DNA"/>
</dbReference>
<evidence type="ECO:0000313" key="3">
    <source>
        <dbReference type="Proteomes" id="UP000193925"/>
    </source>
</evidence>
<keyword evidence="3" id="KW-1185">Reference proteome</keyword>
<dbReference type="RefSeq" id="WP_156103940.1">
    <property type="nucleotide sequence ID" value="NZ_CCCS020000055.1"/>
</dbReference>
<evidence type="ECO:0000313" key="2">
    <source>
        <dbReference type="EMBL" id="SMH67346.1"/>
    </source>
</evidence>
<sequence length="132" mass="14645">MSDKSPMGCDQCNASYIVDIFSLGHTERDGLQCDCCGAWILREEKRTKAYSIVGVTQHGNICPKRSQLSEFVGTKLRFSKGNECFVGVVKGLSDAVFATASGLIHPWVVVTKDQDKHLDPEDHWNVCRCHNA</sequence>
<reference evidence="2 3" key="3">
    <citation type="submission" date="2017-03" db="EMBL/GenBank/DDBJ databases">
        <authorList>
            <person name="Regsiter A."/>
            <person name="William W."/>
        </authorList>
    </citation>
    <scope>NUCLEOTIDE SEQUENCE [LARGE SCALE GENOMIC DNA]</scope>
    <source>
        <strain evidence="2">PRJEB5721</strain>
    </source>
</reference>
<dbReference type="Proteomes" id="UP000193925">
    <property type="component" value="Chromosome AFERRI"/>
</dbReference>
<dbReference type="EMBL" id="CCCS020000055">
    <property type="protein sequence ID" value="CDQ11734.1"/>
    <property type="molecule type" value="Genomic_DNA"/>
</dbReference>
<proteinExistence type="predicted"/>
<accession>A0A060UZ30</accession>
<gene>
    <name evidence="2" type="ORF">AFERRI_50547</name>
    <name evidence="1" type="ORF">AFERRI_590008</name>
</gene>
<evidence type="ECO:0000313" key="1">
    <source>
        <dbReference type="EMBL" id="CDQ11734.1"/>
    </source>
</evidence>
<reference evidence="1" key="1">
    <citation type="submission" date="2014-03" db="EMBL/GenBank/DDBJ databases">
        <authorList>
            <person name="Genoscope - CEA"/>
        </authorList>
    </citation>
    <scope>NUCLEOTIDE SEQUENCE [LARGE SCALE GENOMIC DNA]</scope>
    <source>
        <strain evidence="1">CF27</strain>
    </source>
</reference>
<organism evidence="1">
    <name type="scientific">Acidithiobacillus ferrivorans</name>
    <dbReference type="NCBI Taxonomy" id="160808"/>
    <lineage>
        <taxon>Bacteria</taxon>
        <taxon>Pseudomonadati</taxon>
        <taxon>Pseudomonadota</taxon>
        <taxon>Acidithiobacillia</taxon>
        <taxon>Acidithiobacillales</taxon>
        <taxon>Acidithiobacillaceae</taxon>
        <taxon>Acidithiobacillus</taxon>
    </lineage>
</organism>
<protein>
    <submittedName>
        <fullName evidence="1">Uncharacterized protein</fullName>
    </submittedName>
</protein>
<dbReference type="AlphaFoldDB" id="A0A060UZ30"/>
<name>A0A060UZ30_9PROT</name>
<reference evidence="1" key="2">
    <citation type="submission" date="2014-07" db="EMBL/GenBank/DDBJ databases">
        <title>Initial genome analysis of the psychrotolerant acidophile Acidithiobacillus ferrivorans CF27: insights into iron and sulfur oxidation pathways and into biofilm formation.</title>
        <authorList>
            <person name="Talla E."/>
            <person name="Hedrich S."/>
            <person name="Mangenot S."/>
            <person name="Ji B."/>
            <person name="Johnson D.B."/>
            <person name="Barbe V."/>
            <person name="Bonnefoy V."/>
        </authorList>
    </citation>
    <scope>NUCLEOTIDE SEQUENCE [LARGE SCALE GENOMIC DNA]</scope>
    <source>
        <strain evidence="1">CF27</strain>
    </source>
</reference>